<gene>
    <name evidence="3" type="ORF">MPH_05158</name>
</gene>
<evidence type="ECO:0000313" key="4">
    <source>
        <dbReference type="Proteomes" id="UP000007129"/>
    </source>
</evidence>
<dbReference type="VEuPathDB" id="FungiDB:MPH_05158"/>
<feature type="transmembrane region" description="Helical" evidence="2">
    <location>
        <begin position="39"/>
        <end position="63"/>
    </location>
</feature>
<dbReference type="HOGENOM" id="CLU_1555564_0_0_1"/>
<evidence type="ECO:0008006" key="5">
    <source>
        <dbReference type="Google" id="ProtNLM"/>
    </source>
</evidence>
<evidence type="ECO:0000256" key="1">
    <source>
        <dbReference type="SAM" id="MobiDB-lite"/>
    </source>
</evidence>
<keyword evidence="2" id="KW-0472">Membrane</keyword>
<organism evidence="3 4">
    <name type="scientific">Macrophomina phaseolina (strain MS6)</name>
    <name type="common">Charcoal rot fungus</name>
    <dbReference type="NCBI Taxonomy" id="1126212"/>
    <lineage>
        <taxon>Eukaryota</taxon>
        <taxon>Fungi</taxon>
        <taxon>Dikarya</taxon>
        <taxon>Ascomycota</taxon>
        <taxon>Pezizomycotina</taxon>
        <taxon>Dothideomycetes</taxon>
        <taxon>Dothideomycetes incertae sedis</taxon>
        <taxon>Botryosphaeriales</taxon>
        <taxon>Botryosphaeriaceae</taxon>
        <taxon>Macrophomina</taxon>
    </lineage>
</organism>
<dbReference type="InParanoid" id="K2S583"/>
<protein>
    <recommendedName>
        <fullName evidence="5">Transmembrane protein</fullName>
    </recommendedName>
</protein>
<dbReference type="EMBL" id="AHHD01000229">
    <property type="protein sequence ID" value="EKG17709.1"/>
    <property type="molecule type" value="Genomic_DNA"/>
</dbReference>
<evidence type="ECO:0000313" key="3">
    <source>
        <dbReference type="EMBL" id="EKG17709.1"/>
    </source>
</evidence>
<name>K2S583_MACPH</name>
<dbReference type="AlphaFoldDB" id="K2S583"/>
<dbReference type="Proteomes" id="UP000007129">
    <property type="component" value="Unassembled WGS sequence"/>
</dbReference>
<evidence type="ECO:0000256" key="2">
    <source>
        <dbReference type="SAM" id="Phobius"/>
    </source>
</evidence>
<feature type="region of interest" description="Disordered" evidence="1">
    <location>
        <begin position="80"/>
        <end position="105"/>
    </location>
</feature>
<proteinExistence type="predicted"/>
<comment type="caution">
    <text evidence="3">The sequence shown here is derived from an EMBL/GenBank/DDBJ whole genome shotgun (WGS) entry which is preliminary data.</text>
</comment>
<sequence length="172" mass="18870">MAFQWTCWPCSGRRAFEPCSAGASALCLDPTVLFDFFPFWQLPVCFELFCLLAPLFFFGFFLAKESALEGQLRFFPFDESFSSSSPSADSSPSDASSVPSSSSADPSSSTSSLSFSCSPLPAAFSPPLSLPWISPFTWARRSGLVYLSLEGILSIDGVDRSWLRNDCGKYKR</sequence>
<reference evidence="3 4" key="1">
    <citation type="journal article" date="2012" name="BMC Genomics">
        <title>Tools to kill: Genome of one of the most destructive plant pathogenic fungi Macrophomina phaseolina.</title>
        <authorList>
            <person name="Islam M.S."/>
            <person name="Haque M.S."/>
            <person name="Islam M.M."/>
            <person name="Emdad E.M."/>
            <person name="Halim A."/>
            <person name="Hossen Q.M.M."/>
            <person name="Hossain M.Z."/>
            <person name="Ahmed B."/>
            <person name="Rahim S."/>
            <person name="Rahman M.S."/>
            <person name="Alam M.M."/>
            <person name="Hou S."/>
            <person name="Wan X."/>
            <person name="Saito J.A."/>
            <person name="Alam M."/>
        </authorList>
    </citation>
    <scope>NUCLEOTIDE SEQUENCE [LARGE SCALE GENOMIC DNA]</scope>
    <source>
        <strain evidence="3 4">MS6</strain>
    </source>
</reference>
<keyword evidence="2" id="KW-1133">Transmembrane helix</keyword>
<accession>K2S583</accession>
<keyword evidence="2" id="KW-0812">Transmembrane</keyword>